<accession>A0A4Z2GPL1</accession>
<dbReference type="EMBL" id="SRLO01000462">
    <property type="protein sequence ID" value="TNN55231.1"/>
    <property type="molecule type" value="Genomic_DNA"/>
</dbReference>
<dbReference type="Proteomes" id="UP000314294">
    <property type="component" value="Unassembled WGS sequence"/>
</dbReference>
<sequence length="200" mass="22340">MNQRKAAPAEIREHPLWRGSLSSPAADLRSVRTDAEVKRYRLHAMAALLRRLLQPGFGPHSDRPDALLDALVLHGARRAEKGVHRGAALPLRAVRTDGPERLLVFFTFRFSASDLRLLFELAEVALVDLELVHFAHLQNPRAGHDAFAVAGRSLRRTVMDRPVAPRRTVAHDVRGGQKIPGHCQLTEAFSIIYPLQYTSN</sequence>
<evidence type="ECO:0000313" key="1">
    <source>
        <dbReference type="EMBL" id="TNN55231.1"/>
    </source>
</evidence>
<reference evidence="1 2" key="1">
    <citation type="submission" date="2019-03" db="EMBL/GenBank/DDBJ databases">
        <title>First draft genome of Liparis tanakae, snailfish: a comprehensive survey of snailfish specific genes.</title>
        <authorList>
            <person name="Kim W."/>
            <person name="Song I."/>
            <person name="Jeong J.-H."/>
            <person name="Kim D."/>
            <person name="Kim S."/>
            <person name="Ryu S."/>
            <person name="Song J.Y."/>
            <person name="Lee S.K."/>
        </authorList>
    </citation>
    <scope>NUCLEOTIDE SEQUENCE [LARGE SCALE GENOMIC DNA]</scope>
    <source>
        <tissue evidence="1">Muscle</tissue>
    </source>
</reference>
<protein>
    <submittedName>
        <fullName evidence="1">Uncharacterized protein</fullName>
    </submittedName>
</protein>
<evidence type="ECO:0000313" key="2">
    <source>
        <dbReference type="Proteomes" id="UP000314294"/>
    </source>
</evidence>
<dbReference type="AlphaFoldDB" id="A0A4Z2GPL1"/>
<comment type="caution">
    <text evidence="1">The sequence shown here is derived from an EMBL/GenBank/DDBJ whole genome shotgun (WGS) entry which is preliminary data.</text>
</comment>
<organism evidence="1 2">
    <name type="scientific">Liparis tanakae</name>
    <name type="common">Tanaka's snailfish</name>
    <dbReference type="NCBI Taxonomy" id="230148"/>
    <lineage>
        <taxon>Eukaryota</taxon>
        <taxon>Metazoa</taxon>
        <taxon>Chordata</taxon>
        <taxon>Craniata</taxon>
        <taxon>Vertebrata</taxon>
        <taxon>Euteleostomi</taxon>
        <taxon>Actinopterygii</taxon>
        <taxon>Neopterygii</taxon>
        <taxon>Teleostei</taxon>
        <taxon>Neoteleostei</taxon>
        <taxon>Acanthomorphata</taxon>
        <taxon>Eupercaria</taxon>
        <taxon>Perciformes</taxon>
        <taxon>Cottioidei</taxon>
        <taxon>Cottales</taxon>
        <taxon>Liparidae</taxon>
        <taxon>Liparis</taxon>
    </lineage>
</organism>
<gene>
    <name evidence="1" type="ORF">EYF80_034584</name>
</gene>
<keyword evidence="2" id="KW-1185">Reference proteome</keyword>
<proteinExistence type="predicted"/>
<name>A0A4Z2GPL1_9TELE</name>